<name>A0A0R0LSS0_9MICR</name>
<dbReference type="GO" id="GO:0031428">
    <property type="term" value="C:box C/D methylation guide snoRNP complex"/>
    <property type="evidence" value="ECO:0007669"/>
    <property type="project" value="InterPro"/>
</dbReference>
<dbReference type="Proteomes" id="UP000051530">
    <property type="component" value="Unassembled WGS sequence"/>
</dbReference>
<feature type="non-terminal residue" evidence="4">
    <location>
        <position position="462"/>
    </location>
</feature>
<sequence>MPYVLNECIAGVALFKVKLENKKCKEIAKFEYKDAETTAENVKLLKEHKYSKEVLNFLKTHLKEQTDDENDLLHTNDKELLPFLKENGIKAITVPETFFQFKEIIDEMTKFSISPSEVLNRTKYIANVLSSDIIQSNKDVLIIQNVKLFDYLEKEINMHCMRIKEFYGMHFPELADLINDNEKYLRLVVLIGDKDTLTTKYNTSGDNSKNKSKGATGSEDNTENKSKGPKTTGPEDNTENKSKGPKTIGPEDNTENNPVKNPESEDSTENNSKRVKNSTDPQLISEDQFTLNRSKIEPYFNKLYTEIQKLASTSVGSPLSPLDMAEIHSDALMILREMEHRAELNDYIRRILKDLLPNALDLIGQNTLCKLLIKAGSLKDLAKKPASTLQILGAEKALFSSLRSKSSEIKTPKYGILFHTPLVSNTITTHRGKMARMVAAKLAICLRIDYFSSSHQSTDEKS</sequence>
<accession>A0A0R0LSS0</accession>
<dbReference type="EMBL" id="LGUB01000851">
    <property type="protein sequence ID" value="KRH92537.1"/>
    <property type="molecule type" value="Genomic_DNA"/>
</dbReference>
<comment type="caution">
    <text evidence="4">The sequence shown here is derived from an EMBL/GenBank/DDBJ whole genome shotgun (WGS) entry which is preliminary data.</text>
</comment>
<dbReference type="InterPro" id="IPR042239">
    <property type="entry name" value="Nop_C"/>
</dbReference>
<dbReference type="Gene3D" id="1.10.287.4070">
    <property type="match status" value="2"/>
</dbReference>
<protein>
    <submittedName>
        <fullName evidence="4">Nucleolar protein nop5</fullName>
    </submittedName>
</protein>
<reference evidence="4 5" key="1">
    <citation type="submission" date="2015-07" db="EMBL/GenBank/DDBJ databases">
        <title>The genome of Pseudoloma neurophilia, a relevant intracellular parasite of the zebrafish.</title>
        <authorList>
            <person name="Ndikumana S."/>
            <person name="Pelin A."/>
            <person name="Sanders J."/>
            <person name="Corradi N."/>
        </authorList>
    </citation>
    <scope>NUCLEOTIDE SEQUENCE [LARGE SCALE GENOMIC DNA]</scope>
    <source>
        <strain evidence="4 5">MK1</strain>
    </source>
</reference>
<dbReference type="GO" id="GO:0030515">
    <property type="term" value="F:snoRNA binding"/>
    <property type="evidence" value="ECO:0007669"/>
    <property type="project" value="InterPro"/>
</dbReference>
<keyword evidence="5" id="KW-1185">Reference proteome</keyword>
<evidence type="ECO:0000256" key="1">
    <source>
        <dbReference type="ARBA" id="ARBA00009211"/>
    </source>
</evidence>
<dbReference type="Pfam" id="PF01798">
    <property type="entry name" value="Nop"/>
    <property type="match status" value="2"/>
</dbReference>
<dbReference type="SMART" id="SM00931">
    <property type="entry name" value="NOSIC"/>
    <property type="match status" value="1"/>
</dbReference>
<gene>
    <name evidence="4" type="ORF">M153_47720001385</name>
</gene>
<evidence type="ECO:0000256" key="2">
    <source>
        <dbReference type="SAM" id="MobiDB-lite"/>
    </source>
</evidence>
<organism evidence="4 5">
    <name type="scientific">Pseudoloma neurophilia</name>
    <dbReference type="NCBI Taxonomy" id="146866"/>
    <lineage>
        <taxon>Eukaryota</taxon>
        <taxon>Fungi</taxon>
        <taxon>Fungi incertae sedis</taxon>
        <taxon>Microsporidia</taxon>
        <taxon>Pseudoloma</taxon>
    </lineage>
</organism>
<dbReference type="InterPro" id="IPR045056">
    <property type="entry name" value="Nop56/Nop58"/>
</dbReference>
<proteinExistence type="inferred from homology"/>
<dbReference type="AlphaFoldDB" id="A0A0R0LSS0"/>
<dbReference type="GO" id="GO:0032040">
    <property type="term" value="C:small-subunit processome"/>
    <property type="evidence" value="ECO:0007669"/>
    <property type="project" value="InterPro"/>
</dbReference>
<feature type="domain" description="Nop" evidence="3">
    <location>
        <begin position="355"/>
        <end position="462"/>
    </location>
</feature>
<dbReference type="PANTHER" id="PTHR10894">
    <property type="entry name" value="NUCLEOLAR PROTEIN 5 NUCLEOLAR PROTEIN NOP5 NOP58"/>
    <property type="match status" value="1"/>
</dbReference>
<feature type="region of interest" description="Disordered" evidence="2">
    <location>
        <begin position="199"/>
        <end position="286"/>
    </location>
</feature>
<evidence type="ECO:0000313" key="4">
    <source>
        <dbReference type="EMBL" id="KRH92537.1"/>
    </source>
</evidence>
<dbReference type="OrthoDB" id="6780543at2759"/>
<dbReference type="SUPFAM" id="SSF89124">
    <property type="entry name" value="Nop domain"/>
    <property type="match status" value="2"/>
</dbReference>
<dbReference type="InterPro" id="IPR036070">
    <property type="entry name" value="Nop_dom_sf"/>
</dbReference>
<evidence type="ECO:0000313" key="5">
    <source>
        <dbReference type="Proteomes" id="UP000051530"/>
    </source>
</evidence>
<dbReference type="InterPro" id="IPR012976">
    <property type="entry name" value="NOSIC"/>
</dbReference>
<evidence type="ECO:0000259" key="3">
    <source>
        <dbReference type="PROSITE" id="PS51358"/>
    </source>
</evidence>
<dbReference type="InterPro" id="IPR002687">
    <property type="entry name" value="Nop_dom"/>
</dbReference>
<dbReference type="PANTHER" id="PTHR10894:SF0">
    <property type="entry name" value="NUCLEOLAR PROTEIN 56"/>
    <property type="match status" value="1"/>
</dbReference>
<feature type="compositionally biased region" description="Polar residues" evidence="2">
    <location>
        <begin position="199"/>
        <end position="219"/>
    </location>
</feature>
<dbReference type="Gene3D" id="1.10.246.90">
    <property type="entry name" value="Nop domain"/>
    <property type="match status" value="1"/>
</dbReference>
<dbReference type="PROSITE" id="PS51358">
    <property type="entry name" value="NOP"/>
    <property type="match status" value="1"/>
</dbReference>
<comment type="similarity">
    <text evidence="1">Belongs to the NOP5/NOP56 family.</text>
</comment>
<dbReference type="VEuPathDB" id="MicrosporidiaDB:M153_47720001385"/>